<dbReference type="SUPFAM" id="SSF53335">
    <property type="entry name" value="S-adenosyl-L-methionine-dependent methyltransferases"/>
    <property type="match status" value="1"/>
</dbReference>
<protein>
    <submittedName>
        <fullName evidence="2">Generic methyltransferase</fullName>
    </submittedName>
</protein>
<dbReference type="EMBL" id="BMLP01000006">
    <property type="protein sequence ID" value="GGO35595.1"/>
    <property type="molecule type" value="Genomic_DNA"/>
</dbReference>
<dbReference type="Proteomes" id="UP000598196">
    <property type="component" value="Unassembled WGS sequence"/>
</dbReference>
<dbReference type="CDD" id="cd02440">
    <property type="entry name" value="AdoMet_MTases"/>
    <property type="match status" value="1"/>
</dbReference>
<comment type="caution">
    <text evidence="2">The sequence shown here is derived from an EMBL/GenBank/DDBJ whole genome shotgun (WGS) entry which is preliminary data.</text>
</comment>
<feature type="domain" description="Methyltransferase type 11" evidence="1">
    <location>
        <begin position="50"/>
        <end position="101"/>
    </location>
</feature>
<dbReference type="AlphaFoldDB" id="A0A917YKY9"/>
<dbReference type="GO" id="GO:0008757">
    <property type="term" value="F:S-adenosylmethionine-dependent methyltransferase activity"/>
    <property type="evidence" value="ECO:0007669"/>
    <property type="project" value="InterPro"/>
</dbReference>
<dbReference type="GO" id="GO:0032259">
    <property type="term" value="P:methylation"/>
    <property type="evidence" value="ECO:0007669"/>
    <property type="project" value="UniProtKB-KW"/>
</dbReference>
<gene>
    <name evidence="2" type="ORF">GCM10010991_28130</name>
</gene>
<name>A0A917YKY9_9RHOB</name>
<organism evidence="2 3">
    <name type="scientific">Gemmobacter aquaticus</name>
    <dbReference type="NCBI Taxonomy" id="490185"/>
    <lineage>
        <taxon>Bacteria</taxon>
        <taxon>Pseudomonadati</taxon>
        <taxon>Pseudomonadota</taxon>
        <taxon>Alphaproteobacteria</taxon>
        <taxon>Rhodobacterales</taxon>
        <taxon>Paracoccaceae</taxon>
        <taxon>Gemmobacter</taxon>
    </lineage>
</organism>
<dbReference type="Gene3D" id="3.40.50.150">
    <property type="entry name" value="Vaccinia Virus protein VP39"/>
    <property type="match status" value="1"/>
</dbReference>
<accession>A0A917YKY9</accession>
<evidence type="ECO:0000259" key="1">
    <source>
        <dbReference type="Pfam" id="PF08241"/>
    </source>
</evidence>
<keyword evidence="2" id="KW-0489">Methyltransferase</keyword>
<sequence length="208" mass="22874">MAEDISMTAPTLYNLGSGPRRLFDLLPDPSAFTGWREVRVDLDPGCRPDILSDLTDLSQAIPDGSADLIYCSHVVEHFFDHDVPRVLQEFARILRPDGAAIVRVPDLAGVMQAFDEGDLERPLYHSPSGPISALDVIFGHRRSISAGNHYMAHRTGFTQASLARRMLDAGFEEVQTLPGPSVEFCAVATMRPANHRAQINALMDFMGV</sequence>
<dbReference type="InterPro" id="IPR029063">
    <property type="entry name" value="SAM-dependent_MTases_sf"/>
</dbReference>
<dbReference type="InterPro" id="IPR013216">
    <property type="entry name" value="Methyltransf_11"/>
</dbReference>
<reference evidence="2 3" key="1">
    <citation type="journal article" date="2014" name="Int. J. Syst. Evol. Microbiol.">
        <title>Complete genome sequence of Corynebacterium casei LMG S-19264T (=DSM 44701T), isolated from a smear-ripened cheese.</title>
        <authorList>
            <consortium name="US DOE Joint Genome Institute (JGI-PGF)"/>
            <person name="Walter F."/>
            <person name="Albersmeier A."/>
            <person name="Kalinowski J."/>
            <person name="Ruckert C."/>
        </authorList>
    </citation>
    <scope>NUCLEOTIDE SEQUENCE [LARGE SCALE GENOMIC DNA]</scope>
    <source>
        <strain evidence="2 3">CGMCC 1.7029</strain>
    </source>
</reference>
<keyword evidence="3" id="KW-1185">Reference proteome</keyword>
<evidence type="ECO:0000313" key="3">
    <source>
        <dbReference type="Proteomes" id="UP000598196"/>
    </source>
</evidence>
<keyword evidence="2" id="KW-0808">Transferase</keyword>
<evidence type="ECO:0000313" key="2">
    <source>
        <dbReference type="EMBL" id="GGO35595.1"/>
    </source>
</evidence>
<dbReference type="Pfam" id="PF08241">
    <property type="entry name" value="Methyltransf_11"/>
    <property type="match status" value="1"/>
</dbReference>
<proteinExistence type="predicted"/>